<dbReference type="OrthoDB" id="9800501at2"/>
<dbReference type="AlphaFoldDB" id="A0A074TBR3"/>
<keyword evidence="4" id="KW-1185">Reference proteome</keyword>
<dbReference type="CDD" id="cd16325">
    <property type="entry name" value="LolA"/>
    <property type="match status" value="1"/>
</dbReference>
<accession>A0A074TBR3</accession>
<feature type="signal peptide" evidence="2">
    <location>
        <begin position="1"/>
        <end position="22"/>
    </location>
</feature>
<evidence type="ECO:0000256" key="1">
    <source>
        <dbReference type="ARBA" id="ARBA00022729"/>
    </source>
</evidence>
<protein>
    <submittedName>
        <fullName evidence="3">Cell envelope biogenesis protein LolA</fullName>
    </submittedName>
</protein>
<keyword evidence="1 2" id="KW-0732">Signal</keyword>
<dbReference type="Proteomes" id="UP000027725">
    <property type="component" value="Unassembled WGS sequence"/>
</dbReference>
<dbReference type="eggNOG" id="COG2834">
    <property type="taxonomic scope" value="Bacteria"/>
</dbReference>
<sequence length="198" mass="21652">MKQIRILLAAVFTLAFALPAMAEKISLNAISSYLNGLQTASADFTQVNSDGSISTGKFFLKRPGRARFQYDSNKTLVLASANRVAIFDPKSNQPPEQYPLVKTPLNLILARNIDLGRNNMVTGYTSDGAKTIVTAQDPEHPEYGNIQLVFTANPTELRQWVITDQNGQKTTTILNNLTKGGDFSQQLFSIDGAIARGN</sequence>
<reference evidence="3 4" key="1">
    <citation type="submission" date="2014-03" db="EMBL/GenBank/DDBJ databases">
        <title>The draft genome sequence of Thioclava dalianensis DLFJ1-1.</title>
        <authorList>
            <person name="Lai Q."/>
            <person name="Shao Z."/>
        </authorList>
    </citation>
    <scope>NUCLEOTIDE SEQUENCE [LARGE SCALE GENOMIC DNA]</scope>
    <source>
        <strain evidence="3 4">DLFJ1-1</strain>
    </source>
</reference>
<dbReference type="STRING" id="1185766.SAMN05216224_101923"/>
<feature type="chain" id="PRO_5001700851" evidence="2">
    <location>
        <begin position="23"/>
        <end position="198"/>
    </location>
</feature>
<dbReference type="PANTHER" id="PTHR35869">
    <property type="entry name" value="OUTER-MEMBRANE LIPOPROTEIN CARRIER PROTEIN"/>
    <property type="match status" value="1"/>
</dbReference>
<dbReference type="InterPro" id="IPR004564">
    <property type="entry name" value="OM_lipoprot_carrier_LolA-like"/>
</dbReference>
<dbReference type="PANTHER" id="PTHR35869:SF1">
    <property type="entry name" value="OUTER-MEMBRANE LIPOPROTEIN CARRIER PROTEIN"/>
    <property type="match status" value="1"/>
</dbReference>
<dbReference type="EMBL" id="JHEH01000017">
    <property type="protein sequence ID" value="KEP69206.1"/>
    <property type="molecule type" value="Genomic_DNA"/>
</dbReference>
<organism evidence="3 4">
    <name type="scientific">Thioclava dalianensis</name>
    <dbReference type="NCBI Taxonomy" id="1185766"/>
    <lineage>
        <taxon>Bacteria</taxon>
        <taxon>Pseudomonadati</taxon>
        <taxon>Pseudomonadota</taxon>
        <taxon>Alphaproteobacteria</taxon>
        <taxon>Rhodobacterales</taxon>
        <taxon>Paracoccaceae</taxon>
        <taxon>Thioclava</taxon>
    </lineage>
</organism>
<dbReference type="InterPro" id="IPR029046">
    <property type="entry name" value="LolA/LolB/LppX"/>
</dbReference>
<gene>
    <name evidence="3" type="ORF">DL1_05560</name>
</gene>
<name>A0A074TBR3_9RHOB</name>
<evidence type="ECO:0000256" key="2">
    <source>
        <dbReference type="SAM" id="SignalP"/>
    </source>
</evidence>
<evidence type="ECO:0000313" key="4">
    <source>
        <dbReference type="Proteomes" id="UP000027725"/>
    </source>
</evidence>
<dbReference type="Pfam" id="PF03548">
    <property type="entry name" value="LolA"/>
    <property type="match status" value="1"/>
</dbReference>
<dbReference type="RefSeq" id="WP_038067250.1">
    <property type="nucleotide sequence ID" value="NZ_FOVB01000001.1"/>
</dbReference>
<proteinExistence type="predicted"/>
<evidence type="ECO:0000313" key="3">
    <source>
        <dbReference type="EMBL" id="KEP69206.1"/>
    </source>
</evidence>
<comment type="caution">
    <text evidence="3">The sequence shown here is derived from an EMBL/GenBank/DDBJ whole genome shotgun (WGS) entry which is preliminary data.</text>
</comment>
<dbReference type="SUPFAM" id="SSF89392">
    <property type="entry name" value="Prokaryotic lipoproteins and lipoprotein localization factors"/>
    <property type="match status" value="1"/>
</dbReference>
<dbReference type="Gene3D" id="2.50.20.10">
    <property type="entry name" value="Lipoprotein localisation LolA/LolB/LppX"/>
    <property type="match status" value="1"/>
</dbReference>